<keyword evidence="5" id="KW-1185">Reference proteome</keyword>
<organism evidence="4 5">
    <name type="scientific">Paenibacillus albidus</name>
    <dbReference type="NCBI Taxonomy" id="2041023"/>
    <lineage>
        <taxon>Bacteria</taxon>
        <taxon>Bacillati</taxon>
        <taxon>Bacillota</taxon>
        <taxon>Bacilli</taxon>
        <taxon>Bacillales</taxon>
        <taxon>Paenibacillaceae</taxon>
        <taxon>Paenibacillus</taxon>
    </lineage>
</organism>
<name>A0A917C948_9BACL</name>
<dbReference type="RefSeq" id="WP_229696070.1">
    <property type="nucleotide sequence ID" value="NZ_BMKR01000007.1"/>
</dbReference>
<protein>
    <recommendedName>
        <fullName evidence="3">GerMN domain-containing protein</fullName>
    </recommendedName>
</protein>
<feature type="signal peptide" evidence="2">
    <location>
        <begin position="1"/>
        <end position="22"/>
    </location>
</feature>
<evidence type="ECO:0000259" key="3">
    <source>
        <dbReference type="Pfam" id="PF10646"/>
    </source>
</evidence>
<evidence type="ECO:0000256" key="1">
    <source>
        <dbReference type="SAM" id="MobiDB-lite"/>
    </source>
</evidence>
<feature type="chain" id="PRO_5038524829" description="GerMN domain-containing protein" evidence="2">
    <location>
        <begin position="23"/>
        <end position="227"/>
    </location>
</feature>
<evidence type="ECO:0000313" key="5">
    <source>
        <dbReference type="Proteomes" id="UP000637643"/>
    </source>
</evidence>
<reference evidence="4" key="1">
    <citation type="journal article" date="2014" name="Int. J. Syst. Evol. Microbiol.">
        <title>Complete genome sequence of Corynebacterium casei LMG S-19264T (=DSM 44701T), isolated from a smear-ripened cheese.</title>
        <authorList>
            <consortium name="US DOE Joint Genome Institute (JGI-PGF)"/>
            <person name="Walter F."/>
            <person name="Albersmeier A."/>
            <person name="Kalinowski J."/>
            <person name="Ruckert C."/>
        </authorList>
    </citation>
    <scope>NUCLEOTIDE SEQUENCE</scope>
    <source>
        <strain evidence="4">CGMCC 1.16134</strain>
    </source>
</reference>
<dbReference type="Pfam" id="PF10646">
    <property type="entry name" value="Germane"/>
    <property type="match status" value="1"/>
</dbReference>
<feature type="domain" description="GerMN" evidence="3">
    <location>
        <begin position="101"/>
        <end position="208"/>
    </location>
</feature>
<feature type="region of interest" description="Disordered" evidence="1">
    <location>
        <begin position="42"/>
        <end position="95"/>
    </location>
</feature>
<comment type="caution">
    <text evidence="4">The sequence shown here is derived from an EMBL/GenBank/DDBJ whole genome shotgun (WGS) entry which is preliminary data.</text>
</comment>
<feature type="compositionally biased region" description="Polar residues" evidence="1">
    <location>
        <begin position="45"/>
        <end position="55"/>
    </location>
</feature>
<evidence type="ECO:0000313" key="4">
    <source>
        <dbReference type="EMBL" id="GGF74617.1"/>
    </source>
</evidence>
<sequence>MINKRLGYASIAALLLVVIAGCGDKPAAAPVNEGGIATPAVVSGAGNNTDNSDNTAPEEVVQDVENTPEPTPESSNPATSEPSPTPSPSAAVEKQSQSIEVYYTDNQQMDLVAAQAKISFTSDLEKYTEAYKALQTSEKQDQVSLWGKIELKSLKVEDGQVIIDIHKPEEAQLGAGGEAMAISALTKTFFQFEEVKSLDVLVDGQQVESLMGHVDLEHPITRESASE</sequence>
<dbReference type="Proteomes" id="UP000637643">
    <property type="component" value="Unassembled WGS sequence"/>
</dbReference>
<dbReference type="InterPro" id="IPR019606">
    <property type="entry name" value="GerMN"/>
</dbReference>
<proteinExistence type="predicted"/>
<gene>
    <name evidence="4" type="ORF">GCM10010912_19830</name>
</gene>
<reference evidence="4" key="2">
    <citation type="submission" date="2020-09" db="EMBL/GenBank/DDBJ databases">
        <authorList>
            <person name="Sun Q."/>
            <person name="Zhou Y."/>
        </authorList>
    </citation>
    <scope>NUCLEOTIDE SEQUENCE</scope>
    <source>
        <strain evidence="4">CGMCC 1.16134</strain>
    </source>
</reference>
<accession>A0A917C948</accession>
<feature type="compositionally biased region" description="Low complexity" evidence="1">
    <location>
        <begin position="65"/>
        <end position="82"/>
    </location>
</feature>
<dbReference type="EMBL" id="BMKR01000007">
    <property type="protein sequence ID" value="GGF74617.1"/>
    <property type="molecule type" value="Genomic_DNA"/>
</dbReference>
<dbReference type="PROSITE" id="PS51257">
    <property type="entry name" value="PROKAR_LIPOPROTEIN"/>
    <property type="match status" value="1"/>
</dbReference>
<keyword evidence="2" id="KW-0732">Signal</keyword>
<dbReference type="AlphaFoldDB" id="A0A917C948"/>
<evidence type="ECO:0000256" key="2">
    <source>
        <dbReference type="SAM" id="SignalP"/>
    </source>
</evidence>